<protein>
    <submittedName>
        <fullName evidence="1">Uncharacterized protein</fullName>
    </submittedName>
</protein>
<gene>
    <name evidence="1" type="ORF">B0T18DRAFT_470800</name>
</gene>
<organism evidence="1 2">
    <name type="scientific">Schizothecium vesticola</name>
    <dbReference type="NCBI Taxonomy" id="314040"/>
    <lineage>
        <taxon>Eukaryota</taxon>
        <taxon>Fungi</taxon>
        <taxon>Dikarya</taxon>
        <taxon>Ascomycota</taxon>
        <taxon>Pezizomycotina</taxon>
        <taxon>Sordariomycetes</taxon>
        <taxon>Sordariomycetidae</taxon>
        <taxon>Sordariales</taxon>
        <taxon>Schizotheciaceae</taxon>
        <taxon>Schizothecium</taxon>
    </lineage>
</organism>
<dbReference type="AlphaFoldDB" id="A0AA40EJ02"/>
<reference evidence="1" key="1">
    <citation type="submission" date="2023-06" db="EMBL/GenBank/DDBJ databases">
        <title>Genome-scale phylogeny and comparative genomics of the fungal order Sordariales.</title>
        <authorList>
            <consortium name="Lawrence Berkeley National Laboratory"/>
            <person name="Hensen N."/>
            <person name="Bonometti L."/>
            <person name="Westerberg I."/>
            <person name="Brannstrom I.O."/>
            <person name="Guillou S."/>
            <person name="Cros-Aarteil S."/>
            <person name="Calhoun S."/>
            <person name="Haridas S."/>
            <person name="Kuo A."/>
            <person name="Mondo S."/>
            <person name="Pangilinan J."/>
            <person name="Riley R."/>
            <person name="LaButti K."/>
            <person name="Andreopoulos B."/>
            <person name="Lipzen A."/>
            <person name="Chen C."/>
            <person name="Yanf M."/>
            <person name="Daum C."/>
            <person name="Ng V."/>
            <person name="Clum A."/>
            <person name="Steindorff A."/>
            <person name="Ohm R."/>
            <person name="Martin F."/>
            <person name="Silar P."/>
            <person name="Natvig D."/>
            <person name="Lalanne C."/>
            <person name="Gautier V."/>
            <person name="Ament-velasquez S.L."/>
            <person name="Kruys A."/>
            <person name="Hutchinson M.I."/>
            <person name="Powell A.J."/>
            <person name="Barry K."/>
            <person name="Miller A.N."/>
            <person name="Grigoriev I.V."/>
            <person name="Debuchy R."/>
            <person name="Gladieux P."/>
            <person name="Thoren M.H."/>
            <person name="Johannesson H."/>
        </authorList>
    </citation>
    <scope>NUCLEOTIDE SEQUENCE</scope>
    <source>
        <strain evidence="1">SMH3187-1</strain>
    </source>
</reference>
<dbReference type="InterPro" id="IPR021833">
    <property type="entry name" value="DUF3425"/>
</dbReference>
<dbReference type="EMBL" id="JAUKUD010000006">
    <property type="protein sequence ID" value="KAK0740216.1"/>
    <property type="molecule type" value="Genomic_DNA"/>
</dbReference>
<name>A0AA40EJ02_9PEZI</name>
<keyword evidence="2" id="KW-1185">Reference proteome</keyword>
<dbReference type="Pfam" id="PF11905">
    <property type="entry name" value="DUF3425"/>
    <property type="match status" value="1"/>
</dbReference>
<dbReference type="PANTHER" id="PTHR37012:SF2">
    <property type="entry name" value="BZIP DOMAIN-CONTAINING PROTEIN-RELATED"/>
    <property type="match status" value="1"/>
</dbReference>
<accession>A0AA40EJ02</accession>
<comment type="caution">
    <text evidence="1">The sequence shown here is derived from an EMBL/GenBank/DDBJ whole genome shotgun (WGS) entry which is preliminary data.</text>
</comment>
<proteinExistence type="predicted"/>
<evidence type="ECO:0000313" key="1">
    <source>
        <dbReference type="EMBL" id="KAK0740216.1"/>
    </source>
</evidence>
<feature type="non-terminal residue" evidence="1">
    <location>
        <position position="1"/>
    </location>
</feature>
<sequence length="204" mass="23126">PASAVLGPPYPSVSSLLNPASAPNAHPLSRIFTDIIARFPSLRPLPERVAVLWIMFHLLRWELSPTPENLARVPEWLRPRATQTATAHPVWINYLPWPRLREALVGFWTREPGVCRLENFFVPFTTTLSVNWPYEDVDALIMVPPPGGEEEEEEGREVLINPVFERHIGRLENWTVGDAFYDAFPALGGTYHWKSERAGGVVVR</sequence>
<dbReference type="PANTHER" id="PTHR37012">
    <property type="entry name" value="B-ZIP TRANSCRIPTION FACTOR (EUROFUNG)-RELATED"/>
    <property type="match status" value="1"/>
</dbReference>
<dbReference type="Proteomes" id="UP001172155">
    <property type="component" value="Unassembled WGS sequence"/>
</dbReference>
<evidence type="ECO:0000313" key="2">
    <source>
        <dbReference type="Proteomes" id="UP001172155"/>
    </source>
</evidence>